<proteinExistence type="predicted"/>
<reference evidence="1" key="1">
    <citation type="submission" date="2020-08" db="EMBL/GenBank/DDBJ databases">
        <title>Multicomponent nature underlies the extraordinary mechanical properties of spider dragline silk.</title>
        <authorList>
            <person name="Kono N."/>
            <person name="Nakamura H."/>
            <person name="Mori M."/>
            <person name="Yoshida Y."/>
            <person name="Ohtoshi R."/>
            <person name="Malay A.D."/>
            <person name="Moran D.A.P."/>
            <person name="Tomita M."/>
            <person name="Numata K."/>
            <person name="Arakawa K."/>
        </authorList>
    </citation>
    <scope>NUCLEOTIDE SEQUENCE</scope>
</reference>
<organism evidence="1 2">
    <name type="scientific">Nephila pilipes</name>
    <name type="common">Giant wood spider</name>
    <name type="synonym">Nephila maculata</name>
    <dbReference type="NCBI Taxonomy" id="299642"/>
    <lineage>
        <taxon>Eukaryota</taxon>
        <taxon>Metazoa</taxon>
        <taxon>Ecdysozoa</taxon>
        <taxon>Arthropoda</taxon>
        <taxon>Chelicerata</taxon>
        <taxon>Arachnida</taxon>
        <taxon>Araneae</taxon>
        <taxon>Araneomorphae</taxon>
        <taxon>Entelegynae</taxon>
        <taxon>Araneoidea</taxon>
        <taxon>Nephilidae</taxon>
        <taxon>Nephila</taxon>
    </lineage>
</organism>
<evidence type="ECO:0000313" key="1">
    <source>
        <dbReference type="EMBL" id="GFS34420.1"/>
    </source>
</evidence>
<evidence type="ECO:0000313" key="2">
    <source>
        <dbReference type="Proteomes" id="UP000887013"/>
    </source>
</evidence>
<dbReference type="AlphaFoldDB" id="A0A8X6M9M7"/>
<sequence length="31" mass="3411">MIGTTSWSVYMCIWSYMCEGCSADLPPHGSP</sequence>
<dbReference type="Proteomes" id="UP000887013">
    <property type="component" value="Unassembled WGS sequence"/>
</dbReference>
<protein>
    <submittedName>
        <fullName evidence="1">Uncharacterized protein</fullName>
    </submittedName>
</protein>
<comment type="caution">
    <text evidence="1">The sequence shown here is derived from an EMBL/GenBank/DDBJ whole genome shotgun (WGS) entry which is preliminary data.</text>
</comment>
<accession>A0A8X6M9M7</accession>
<name>A0A8X6M9M7_NEPPI</name>
<keyword evidence="2" id="KW-1185">Reference proteome</keyword>
<dbReference type="EMBL" id="BMAW01042482">
    <property type="protein sequence ID" value="GFS34420.1"/>
    <property type="molecule type" value="Genomic_DNA"/>
</dbReference>
<gene>
    <name evidence="1" type="ORF">NPIL_594431</name>
</gene>
<feature type="non-terminal residue" evidence="1">
    <location>
        <position position="31"/>
    </location>
</feature>